<evidence type="ECO:0000256" key="2">
    <source>
        <dbReference type="ARBA" id="ARBA00022741"/>
    </source>
</evidence>
<evidence type="ECO:0000259" key="5">
    <source>
        <dbReference type="Pfam" id="PF00931"/>
    </source>
</evidence>
<dbReference type="EMBL" id="JACGWJ010000012">
    <property type="protein sequence ID" value="KAL0384873.1"/>
    <property type="molecule type" value="Genomic_DNA"/>
</dbReference>
<organism evidence="6">
    <name type="scientific">Sesamum radiatum</name>
    <name type="common">Black benniseed</name>
    <dbReference type="NCBI Taxonomy" id="300843"/>
    <lineage>
        <taxon>Eukaryota</taxon>
        <taxon>Viridiplantae</taxon>
        <taxon>Streptophyta</taxon>
        <taxon>Embryophyta</taxon>
        <taxon>Tracheophyta</taxon>
        <taxon>Spermatophyta</taxon>
        <taxon>Magnoliopsida</taxon>
        <taxon>eudicotyledons</taxon>
        <taxon>Gunneridae</taxon>
        <taxon>Pentapetalae</taxon>
        <taxon>asterids</taxon>
        <taxon>lamiids</taxon>
        <taxon>Lamiales</taxon>
        <taxon>Pedaliaceae</taxon>
        <taxon>Sesamum</taxon>
    </lineage>
</organism>
<name>A0AAW2RZW1_SESRA</name>
<dbReference type="Gene3D" id="3.40.50.300">
    <property type="entry name" value="P-loop containing nucleotide triphosphate hydrolases"/>
    <property type="match status" value="1"/>
</dbReference>
<dbReference type="GO" id="GO:0005524">
    <property type="term" value="F:ATP binding"/>
    <property type="evidence" value="ECO:0007669"/>
    <property type="project" value="UniProtKB-KW"/>
</dbReference>
<reference evidence="6" key="2">
    <citation type="journal article" date="2024" name="Plant">
        <title>Genomic evolution and insights into agronomic trait innovations of Sesamum species.</title>
        <authorList>
            <person name="Miao H."/>
            <person name="Wang L."/>
            <person name="Qu L."/>
            <person name="Liu H."/>
            <person name="Sun Y."/>
            <person name="Le M."/>
            <person name="Wang Q."/>
            <person name="Wei S."/>
            <person name="Zheng Y."/>
            <person name="Lin W."/>
            <person name="Duan Y."/>
            <person name="Cao H."/>
            <person name="Xiong S."/>
            <person name="Wang X."/>
            <person name="Wei L."/>
            <person name="Li C."/>
            <person name="Ma Q."/>
            <person name="Ju M."/>
            <person name="Zhao R."/>
            <person name="Li G."/>
            <person name="Mu C."/>
            <person name="Tian Q."/>
            <person name="Mei H."/>
            <person name="Zhang T."/>
            <person name="Gao T."/>
            <person name="Zhang H."/>
        </authorList>
    </citation>
    <scope>NUCLEOTIDE SEQUENCE</scope>
    <source>
        <strain evidence="6">G02</strain>
    </source>
</reference>
<evidence type="ECO:0000256" key="1">
    <source>
        <dbReference type="ARBA" id="ARBA00008894"/>
    </source>
</evidence>
<sequence>MQHTMQKIFLNPTLRSKSFFSEGESFIFSPPDLEKVITELDSAKEEIKAIIMDNITQIADSSSQAVSSSRQDPNPKNIIVGVAQDLIQLKDRLIGQPSKGLQDIPIVGMGGIGKTTMARNLYDDPSVISHFDTRAWATISQDYNKQKLRDVLLSLLGCVIGKPDDAMLSKTDDDLALCLHQALMGRRYLIILDDVWDVKPWDDTRRFFPDENNGSRIIVTARESSVADYTGSESLHHQMNLLKDDDSLESSSSKGVCTRRNFLP</sequence>
<dbReference type="SUPFAM" id="SSF52540">
    <property type="entry name" value="P-loop containing nucleoside triphosphate hydrolases"/>
    <property type="match status" value="1"/>
</dbReference>
<dbReference type="Pfam" id="PF00931">
    <property type="entry name" value="NB-ARC"/>
    <property type="match status" value="1"/>
</dbReference>
<protein>
    <submittedName>
        <fullName evidence="6">Late blight resistance proteinR1B-14</fullName>
    </submittedName>
</protein>
<dbReference type="GO" id="GO:0006952">
    <property type="term" value="P:defense response"/>
    <property type="evidence" value="ECO:0007669"/>
    <property type="project" value="UniProtKB-KW"/>
</dbReference>
<evidence type="ECO:0000256" key="4">
    <source>
        <dbReference type="ARBA" id="ARBA00022840"/>
    </source>
</evidence>
<keyword evidence="4" id="KW-0067">ATP-binding</keyword>
<evidence type="ECO:0000313" key="6">
    <source>
        <dbReference type="EMBL" id="KAL0384873.1"/>
    </source>
</evidence>
<dbReference type="InterPro" id="IPR027417">
    <property type="entry name" value="P-loop_NTPase"/>
</dbReference>
<reference evidence="6" key="1">
    <citation type="submission" date="2020-06" db="EMBL/GenBank/DDBJ databases">
        <authorList>
            <person name="Li T."/>
            <person name="Hu X."/>
            <person name="Zhang T."/>
            <person name="Song X."/>
            <person name="Zhang H."/>
            <person name="Dai N."/>
            <person name="Sheng W."/>
            <person name="Hou X."/>
            <person name="Wei L."/>
        </authorList>
    </citation>
    <scope>NUCLEOTIDE SEQUENCE</scope>
    <source>
        <strain evidence="6">G02</strain>
        <tissue evidence="6">Leaf</tissue>
    </source>
</reference>
<proteinExistence type="inferred from homology"/>
<dbReference type="PANTHER" id="PTHR36766:SF44">
    <property type="entry name" value="NBS-CODING RESISTANCE GENE ANALOG"/>
    <property type="match status" value="1"/>
</dbReference>
<keyword evidence="3" id="KW-0611">Plant defense</keyword>
<dbReference type="PRINTS" id="PR00364">
    <property type="entry name" value="DISEASERSIST"/>
</dbReference>
<comment type="caution">
    <text evidence="6">The sequence shown here is derived from an EMBL/GenBank/DDBJ whole genome shotgun (WGS) entry which is preliminary data.</text>
</comment>
<dbReference type="FunFam" id="3.40.50.300:FF:001091">
    <property type="entry name" value="Probable disease resistance protein At1g61300"/>
    <property type="match status" value="1"/>
</dbReference>
<evidence type="ECO:0000256" key="3">
    <source>
        <dbReference type="ARBA" id="ARBA00022821"/>
    </source>
</evidence>
<gene>
    <name evidence="6" type="ORF">Sradi_2881600</name>
</gene>
<dbReference type="InterPro" id="IPR002182">
    <property type="entry name" value="NB-ARC"/>
</dbReference>
<accession>A0AAW2RZW1</accession>
<dbReference type="GO" id="GO:0043531">
    <property type="term" value="F:ADP binding"/>
    <property type="evidence" value="ECO:0007669"/>
    <property type="project" value="InterPro"/>
</dbReference>
<keyword evidence="2" id="KW-0547">Nucleotide-binding</keyword>
<comment type="similarity">
    <text evidence="1">Belongs to the disease resistance NB-LRR family.</text>
</comment>
<feature type="domain" description="NB-ARC" evidence="5">
    <location>
        <begin position="87"/>
        <end position="253"/>
    </location>
</feature>
<dbReference type="PANTHER" id="PTHR36766">
    <property type="entry name" value="PLANT BROAD-SPECTRUM MILDEW RESISTANCE PROTEIN RPW8"/>
    <property type="match status" value="1"/>
</dbReference>
<dbReference type="AlphaFoldDB" id="A0AAW2RZW1"/>